<keyword evidence="1" id="KW-1133">Transmembrane helix</keyword>
<protein>
    <submittedName>
        <fullName evidence="3">Uncharacterized protein</fullName>
    </submittedName>
</protein>
<sequence>MWSGWQTSTCWLMSSARKWLLSSGPRLTGSGATYSSCTRARLRGARNSACMAPGLAGTGSHRSPPLADSVFKRWFHSFENSLVGFVLLRDAAVLPDLFPYPCFCMCWYSVVYLVTLLILGRMKLWVKVSLLRERRPSAARTLLMN</sequence>
<evidence type="ECO:0000256" key="2">
    <source>
        <dbReference type="SAM" id="SignalP"/>
    </source>
</evidence>
<comment type="caution">
    <text evidence="3">The sequence shown here is derived from an EMBL/GenBank/DDBJ whole genome shotgun (WGS) entry which is preliminary data.</text>
</comment>
<accession>A0A4Z2EA47</accession>
<evidence type="ECO:0000313" key="4">
    <source>
        <dbReference type="Proteomes" id="UP000314294"/>
    </source>
</evidence>
<keyword evidence="2" id="KW-0732">Signal</keyword>
<feature type="signal peptide" evidence="2">
    <location>
        <begin position="1"/>
        <end position="16"/>
    </location>
</feature>
<keyword evidence="4" id="KW-1185">Reference proteome</keyword>
<dbReference type="Proteomes" id="UP000314294">
    <property type="component" value="Unassembled WGS sequence"/>
</dbReference>
<proteinExistence type="predicted"/>
<evidence type="ECO:0000256" key="1">
    <source>
        <dbReference type="SAM" id="Phobius"/>
    </source>
</evidence>
<reference evidence="3 4" key="1">
    <citation type="submission" date="2019-03" db="EMBL/GenBank/DDBJ databases">
        <title>First draft genome of Liparis tanakae, snailfish: a comprehensive survey of snailfish specific genes.</title>
        <authorList>
            <person name="Kim W."/>
            <person name="Song I."/>
            <person name="Jeong J.-H."/>
            <person name="Kim D."/>
            <person name="Kim S."/>
            <person name="Ryu S."/>
            <person name="Song J.Y."/>
            <person name="Lee S.K."/>
        </authorList>
    </citation>
    <scope>NUCLEOTIDE SEQUENCE [LARGE SCALE GENOMIC DNA]</scope>
    <source>
        <tissue evidence="3">Muscle</tissue>
    </source>
</reference>
<name>A0A4Z2EA47_9TELE</name>
<keyword evidence="1" id="KW-0472">Membrane</keyword>
<gene>
    <name evidence="3" type="ORF">EYF80_064731</name>
</gene>
<dbReference type="AlphaFoldDB" id="A0A4Z2EA47"/>
<evidence type="ECO:0000313" key="3">
    <source>
        <dbReference type="EMBL" id="TNN25142.1"/>
    </source>
</evidence>
<organism evidence="3 4">
    <name type="scientific">Liparis tanakae</name>
    <name type="common">Tanaka's snailfish</name>
    <dbReference type="NCBI Taxonomy" id="230148"/>
    <lineage>
        <taxon>Eukaryota</taxon>
        <taxon>Metazoa</taxon>
        <taxon>Chordata</taxon>
        <taxon>Craniata</taxon>
        <taxon>Vertebrata</taxon>
        <taxon>Euteleostomi</taxon>
        <taxon>Actinopterygii</taxon>
        <taxon>Neopterygii</taxon>
        <taxon>Teleostei</taxon>
        <taxon>Neoteleostei</taxon>
        <taxon>Acanthomorphata</taxon>
        <taxon>Eupercaria</taxon>
        <taxon>Perciformes</taxon>
        <taxon>Cottioidei</taxon>
        <taxon>Cottales</taxon>
        <taxon>Liparidae</taxon>
        <taxon>Liparis</taxon>
    </lineage>
</organism>
<dbReference type="EMBL" id="SRLO01013322">
    <property type="protein sequence ID" value="TNN25142.1"/>
    <property type="molecule type" value="Genomic_DNA"/>
</dbReference>
<feature type="chain" id="PRO_5021285695" evidence="2">
    <location>
        <begin position="17"/>
        <end position="145"/>
    </location>
</feature>
<keyword evidence="1" id="KW-0812">Transmembrane</keyword>
<feature type="transmembrane region" description="Helical" evidence="1">
    <location>
        <begin position="97"/>
        <end position="119"/>
    </location>
</feature>